<dbReference type="AlphaFoldDB" id="A0A2W0C4N3"/>
<evidence type="ECO:0000256" key="1">
    <source>
        <dbReference type="SAM" id="Coils"/>
    </source>
</evidence>
<keyword evidence="1" id="KW-0175">Coiled coil</keyword>
<dbReference type="EMBL" id="PRLG01000021">
    <property type="protein sequence ID" value="PYY27523.1"/>
    <property type="molecule type" value="Genomic_DNA"/>
</dbReference>
<accession>A0A2W0C4N3</accession>
<reference evidence="3 4" key="1">
    <citation type="submission" date="2018-01" db="EMBL/GenBank/DDBJ databases">
        <title>Genome sequence of the PGP bacterium Paenibacillus illinoisensis E3.</title>
        <authorList>
            <person name="Rolli E."/>
            <person name="Marasco R."/>
            <person name="Bessem C."/>
            <person name="Michoud G."/>
            <person name="Gaiarsa S."/>
            <person name="Borin S."/>
            <person name="Daffonchio D."/>
        </authorList>
    </citation>
    <scope>NUCLEOTIDE SEQUENCE [LARGE SCALE GENOMIC DNA]</scope>
    <source>
        <strain evidence="3 4">E3</strain>
    </source>
</reference>
<gene>
    <name evidence="3" type="ORF">PIL02S_04116</name>
</gene>
<evidence type="ECO:0000313" key="3">
    <source>
        <dbReference type="EMBL" id="PYY27523.1"/>
    </source>
</evidence>
<protein>
    <recommendedName>
        <fullName evidence="2">DUF2326 domain-containing protein</fullName>
    </recommendedName>
</protein>
<evidence type="ECO:0000259" key="2">
    <source>
        <dbReference type="Pfam" id="PF10088"/>
    </source>
</evidence>
<dbReference type="Pfam" id="PF10088">
    <property type="entry name" value="DUF2326"/>
    <property type="match status" value="1"/>
</dbReference>
<evidence type="ECO:0000313" key="4">
    <source>
        <dbReference type="Proteomes" id="UP000247459"/>
    </source>
</evidence>
<dbReference type="Gene3D" id="3.40.50.300">
    <property type="entry name" value="P-loop containing nucleotide triphosphate hydrolases"/>
    <property type="match status" value="1"/>
</dbReference>
<dbReference type="InterPro" id="IPR027417">
    <property type="entry name" value="P-loop_NTPase"/>
</dbReference>
<dbReference type="Proteomes" id="UP000247459">
    <property type="component" value="Unassembled WGS sequence"/>
</dbReference>
<feature type="domain" description="DUF2326" evidence="2">
    <location>
        <begin position="446"/>
        <end position="571"/>
    </location>
</feature>
<organism evidence="3 4">
    <name type="scientific">Paenibacillus illinoisensis</name>
    <dbReference type="NCBI Taxonomy" id="59845"/>
    <lineage>
        <taxon>Bacteria</taxon>
        <taxon>Bacillati</taxon>
        <taxon>Bacillota</taxon>
        <taxon>Bacilli</taxon>
        <taxon>Bacillales</taxon>
        <taxon>Paenibacillaceae</taxon>
        <taxon>Paenibacillus</taxon>
    </lineage>
</organism>
<dbReference type="InterPro" id="IPR018760">
    <property type="entry name" value="DUF2326"/>
</dbReference>
<feature type="coiled-coil region" evidence="1">
    <location>
        <begin position="394"/>
        <end position="421"/>
    </location>
</feature>
<sequence length="574" mass="66835">MYLKELIISSYSEIIRKIEFHLGANLIVDETIGKSDLETGNNVGKTTVLALIDYCLGGDGEQIFIDPETKKEISYVKDFLVESEVLITLVLKEDLLVESSNEIVIKRNFLQRNKKIMSINGQNLTKDKGKDFEKKLDQLLIGERDVLKPSLRQLISHYIRYQDNKVSKTLRVLSTWSTNIEYETLHLFMFGFPVSDRSQLNTKLKGEQEYRKRLEKHRSKTELELQLDIVKNNILVLEKRKTSLNINENYKNDLEKLNDLKYRISVVSSRISELSVRQQLLKETEMELNSDMSEINLPELREIYKTAKKDISNIQTSFEQLVDYHNKMILEKIRFVTQDIPKITSSIEDLRKTLGDLLYSEERLAKKLSASDTFQDLEDIIKALTNSYQRVGELEIGIEQLNSVESKIKKINEEIKLLDGDRFSKEFQEELLNKLKDFNGIFAAVSNKLYGEQYGLTFTIKEDNKTKQNYYHFESFNANTSSGKKQGEIICFDIAYILFARKEGLPFLSFILNDKKELMHGNQLKKVSQYAEDNRIQLVFSILKDKLPSDLNSSQHIVLRLSDHDKLFRIERKR</sequence>
<comment type="caution">
    <text evidence="3">The sequence shown here is derived from an EMBL/GenBank/DDBJ whole genome shotgun (WGS) entry which is preliminary data.</text>
</comment>
<proteinExistence type="predicted"/>
<dbReference type="RefSeq" id="WP_110821290.1">
    <property type="nucleotide sequence ID" value="NZ_PRLG01000021.1"/>
</dbReference>
<name>A0A2W0C4N3_9BACL</name>
<dbReference type="OrthoDB" id="5140926at2"/>